<dbReference type="InterPro" id="IPR051784">
    <property type="entry name" value="Nod_factor_ABC_transporter"/>
</dbReference>
<dbReference type="PROSITE" id="PS51012">
    <property type="entry name" value="ABC_TM2"/>
    <property type="match status" value="1"/>
</dbReference>
<evidence type="ECO:0000256" key="1">
    <source>
        <dbReference type="ARBA" id="ARBA00004141"/>
    </source>
</evidence>
<dbReference type="InterPro" id="IPR013525">
    <property type="entry name" value="ABC2_TM"/>
</dbReference>
<evidence type="ECO:0000313" key="9">
    <source>
        <dbReference type="Proteomes" id="UP001610990"/>
    </source>
</evidence>
<dbReference type="InterPro" id="IPR047817">
    <property type="entry name" value="ABC2_TM_bact-type"/>
</dbReference>
<evidence type="ECO:0000256" key="5">
    <source>
        <dbReference type="ARBA" id="ARBA00023251"/>
    </source>
</evidence>
<gene>
    <name evidence="8" type="ORF">ACH4GP_03015</name>
</gene>
<feature type="domain" description="ABC transmembrane type-2" evidence="7">
    <location>
        <begin position="36"/>
        <end position="262"/>
    </location>
</feature>
<evidence type="ECO:0000256" key="3">
    <source>
        <dbReference type="ARBA" id="ARBA00022989"/>
    </source>
</evidence>
<name>A0ABW7R5L7_9ACTN</name>
<feature type="transmembrane region" description="Helical" evidence="6">
    <location>
        <begin position="236"/>
        <end position="259"/>
    </location>
</feature>
<keyword evidence="9" id="KW-1185">Reference proteome</keyword>
<proteinExistence type="inferred from homology"/>
<dbReference type="PANTHER" id="PTHR43229">
    <property type="entry name" value="NODULATION PROTEIN J"/>
    <property type="match status" value="1"/>
</dbReference>
<protein>
    <recommendedName>
        <fullName evidence="6">Transport permease protein</fullName>
    </recommendedName>
</protein>
<evidence type="ECO:0000313" key="8">
    <source>
        <dbReference type="EMBL" id="MFH8583354.1"/>
    </source>
</evidence>
<evidence type="ECO:0000259" key="7">
    <source>
        <dbReference type="PROSITE" id="PS51012"/>
    </source>
</evidence>
<dbReference type="RefSeq" id="WP_397670924.1">
    <property type="nucleotide sequence ID" value="NZ_JBIRGH010000001.1"/>
</dbReference>
<feature type="transmembrane region" description="Helical" evidence="6">
    <location>
        <begin position="76"/>
        <end position="94"/>
    </location>
</feature>
<evidence type="ECO:0000256" key="2">
    <source>
        <dbReference type="ARBA" id="ARBA00022692"/>
    </source>
</evidence>
<evidence type="ECO:0000256" key="4">
    <source>
        <dbReference type="ARBA" id="ARBA00023136"/>
    </source>
</evidence>
<dbReference type="PIRSF" id="PIRSF006648">
    <property type="entry name" value="DrrB"/>
    <property type="match status" value="1"/>
</dbReference>
<feature type="transmembrane region" description="Helical" evidence="6">
    <location>
        <begin position="183"/>
        <end position="208"/>
    </location>
</feature>
<keyword evidence="3 6" id="KW-1133">Transmembrane helix</keyword>
<organism evidence="8 9">
    <name type="scientific">Streptomyces celluloflavus</name>
    <dbReference type="NCBI Taxonomy" id="58344"/>
    <lineage>
        <taxon>Bacteria</taxon>
        <taxon>Bacillati</taxon>
        <taxon>Actinomycetota</taxon>
        <taxon>Actinomycetes</taxon>
        <taxon>Kitasatosporales</taxon>
        <taxon>Streptomycetaceae</taxon>
        <taxon>Streptomyces</taxon>
    </lineage>
</organism>
<dbReference type="EMBL" id="JBIRGH010000001">
    <property type="protein sequence ID" value="MFH8583354.1"/>
    <property type="molecule type" value="Genomic_DNA"/>
</dbReference>
<dbReference type="PANTHER" id="PTHR43229:SF2">
    <property type="entry name" value="NODULATION PROTEIN J"/>
    <property type="match status" value="1"/>
</dbReference>
<dbReference type="Proteomes" id="UP001610990">
    <property type="component" value="Unassembled WGS sequence"/>
</dbReference>
<dbReference type="InterPro" id="IPR000412">
    <property type="entry name" value="ABC_2_transport"/>
</dbReference>
<comment type="subcellular location">
    <subcellularLocation>
        <location evidence="6">Cell membrane</location>
        <topology evidence="6">Multi-pass membrane protein</topology>
    </subcellularLocation>
    <subcellularLocation>
        <location evidence="1">Membrane</location>
        <topology evidence="1">Multi-pass membrane protein</topology>
    </subcellularLocation>
</comment>
<keyword evidence="5" id="KW-0046">Antibiotic resistance</keyword>
<sequence length="264" mass="27793">MPPSRPVPLSSALSGFLSDTALIFGRYARQTLRSRLQMLFGLLMPLLYLLFFGPLLTGLRLGPSGTSSWQSLVPGLLLQLGLFGAAFCGFGILIEKQYGVVERMRVTPVSRPALLLGRVLRDTAVLVLQSGLLVAAAVAMGLRAPLPGILIGFVFVAVLTVALASLSYALALKVSTPQEFAPVVNAVTLPSMLLSGLLLPMALGPVWLDALSHVMPLRYLVDAVRAAFAGDYTAPAMLHGVLAALALAAVSVVLCGRAFRKTAA</sequence>
<keyword evidence="6" id="KW-0813">Transport</keyword>
<comment type="caution">
    <text evidence="8">The sequence shown here is derived from an EMBL/GenBank/DDBJ whole genome shotgun (WGS) entry which is preliminary data.</text>
</comment>
<feature type="transmembrane region" description="Helical" evidence="6">
    <location>
        <begin position="124"/>
        <end position="142"/>
    </location>
</feature>
<keyword evidence="4 6" id="KW-0472">Membrane</keyword>
<comment type="similarity">
    <text evidence="6">Belongs to the ABC-2 integral membrane protein family.</text>
</comment>
<keyword evidence="6" id="KW-1003">Cell membrane</keyword>
<feature type="transmembrane region" description="Helical" evidence="6">
    <location>
        <begin position="36"/>
        <end position="56"/>
    </location>
</feature>
<dbReference type="Pfam" id="PF01061">
    <property type="entry name" value="ABC2_membrane"/>
    <property type="match status" value="1"/>
</dbReference>
<accession>A0ABW7R5L7</accession>
<reference evidence="8 9" key="1">
    <citation type="submission" date="2024-10" db="EMBL/GenBank/DDBJ databases">
        <title>The Natural Products Discovery Center: Release of the First 8490 Sequenced Strains for Exploring Actinobacteria Biosynthetic Diversity.</title>
        <authorList>
            <person name="Kalkreuter E."/>
            <person name="Kautsar S.A."/>
            <person name="Yang D."/>
            <person name="Bader C.D."/>
            <person name="Teijaro C.N."/>
            <person name="Fluegel L."/>
            <person name="Davis C.M."/>
            <person name="Simpson J.R."/>
            <person name="Lauterbach L."/>
            <person name="Steele A.D."/>
            <person name="Gui C."/>
            <person name="Meng S."/>
            <person name="Li G."/>
            <person name="Viehrig K."/>
            <person name="Ye F."/>
            <person name="Su P."/>
            <person name="Kiefer A.F."/>
            <person name="Nichols A."/>
            <person name="Cepeda A.J."/>
            <person name="Yan W."/>
            <person name="Fan B."/>
            <person name="Jiang Y."/>
            <person name="Adhikari A."/>
            <person name="Zheng C.-J."/>
            <person name="Schuster L."/>
            <person name="Cowan T.M."/>
            <person name="Smanski M.J."/>
            <person name="Chevrette M.G."/>
            <person name="De Carvalho L.P.S."/>
            <person name="Shen B."/>
        </authorList>
    </citation>
    <scope>NUCLEOTIDE SEQUENCE [LARGE SCALE GENOMIC DNA]</scope>
    <source>
        <strain evidence="8 9">NPDC018013</strain>
    </source>
</reference>
<feature type="transmembrane region" description="Helical" evidence="6">
    <location>
        <begin position="148"/>
        <end position="171"/>
    </location>
</feature>
<keyword evidence="2 6" id="KW-0812">Transmembrane</keyword>
<evidence type="ECO:0000256" key="6">
    <source>
        <dbReference type="RuleBase" id="RU361157"/>
    </source>
</evidence>